<keyword evidence="2" id="KW-1185">Reference proteome</keyword>
<evidence type="ECO:0000313" key="2">
    <source>
        <dbReference type="Proteomes" id="UP001244787"/>
    </source>
</evidence>
<dbReference type="Pfam" id="PF12974">
    <property type="entry name" value="Phosphonate-bd"/>
    <property type="match status" value="1"/>
</dbReference>
<protein>
    <submittedName>
        <fullName evidence="1">PhnD/SsuA/transferrin family substrate-binding protein</fullName>
    </submittedName>
</protein>
<evidence type="ECO:0000313" key="1">
    <source>
        <dbReference type="EMBL" id="MDN3725346.1"/>
    </source>
</evidence>
<name>A0ABT8DMZ0_9FLAO</name>
<dbReference type="RefSeq" id="WP_290255436.1">
    <property type="nucleotide sequence ID" value="NZ_JAUGQQ010000013.1"/>
</dbReference>
<dbReference type="Gene3D" id="3.40.190.10">
    <property type="entry name" value="Periplasmic binding protein-like II"/>
    <property type="match status" value="2"/>
</dbReference>
<accession>A0ABT8DMZ0</accession>
<gene>
    <name evidence="1" type="ORF">QRD02_13240</name>
</gene>
<dbReference type="PANTHER" id="PTHR35841">
    <property type="entry name" value="PHOSPHONATES-BINDING PERIPLASMIC PROTEIN"/>
    <property type="match status" value="1"/>
</dbReference>
<dbReference type="Proteomes" id="UP001244787">
    <property type="component" value="Unassembled WGS sequence"/>
</dbReference>
<dbReference type="EMBL" id="JAUGQQ010000013">
    <property type="protein sequence ID" value="MDN3725346.1"/>
    <property type="molecule type" value="Genomic_DNA"/>
</dbReference>
<sequence length="305" mass="34430">MKAKFSVIFLTILIGFLFIGYKSNKTSIRLATYTYSSNDRIENLKPLSVALEKNLNRKVEIISYPDVESFIAAIKANEVDIALINTLGYLILSAGNEHMIPIANMNIKKDAVDNYKTVLLTNNDSIYDYSVIKNNPENFVMMFVKGGSTSGNLIPRLFLSSINIPSPESQFKEVKYGGNHTSTFEKLENGETDLCAIGSNEYYKQIQADSTLANKIKLLWVSDEIPLGPVLINNEFSLSEREKIANLFLNLHTENSNAFESIKLGWSEAAHTDKFQSISDKYYDSFREVNGNRTSLNEILKRFEN</sequence>
<reference evidence="1 2" key="1">
    <citation type="submission" date="2023-06" db="EMBL/GenBank/DDBJ databases">
        <authorList>
            <person name="Ye Y.-Q."/>
            <person name="Du Z.-J."/>
        </authorList>
    </citation>
    <scope>NUCLEOTIDE SEQUENCE [LARGE SCALE GENOMIC DNA]</scope>
    <source>
        <strain evidence="1 2">SDUM287046</strain>
    </source>
</reference>
<comment type="caution">
    <text evidence="1">The sequence shown here is derived from an EMBL/GenBank/DDBJ whole genome shotgun (WGS) entry which is preliminary data.</text>
</comment>
<proteinExistence type="predicted"/>
<dbReference type="SUPFAM" id="SSF53850">
    <property type="entry name" value="Periplasmic binding protein-like II"/>
    <property type="match status" value="1"/>
</dbReference>
<organism evidence="1 2">
    <name type="scientific">Aequorivita aurantiaca</name>
    <dbReference type="NCBI Taxonomy" id="3053356"/>
    <lineage>
        <taxon>Bacteria</taxon>
        <taxon>Pseudomonadati</taxon>
        <taxon>Bacteroidota</taxon>
        <taxon>Flavobacteriia</taxon>
        <taxon>Flavobacteriales</taxon>
        <taxon>Flavobacteriaceae</taxon>
        <taxon>Aequorivita</taxon>
    </lineage>
</organism>
<dbReference type="PANTHER" id="PTHR35841:SF1">
    <property type="entry name" value="PHOSPHONATES-BINDING PERIPLASMIC PROTEIN"/>
    <property type="match status" value="1"/>
</dbReference>